<feature type="coiled-coil region" evidence="4">
    <location>
        <begin position="136"/>
        <end position="163"/>
    </location>
</feature>
<dbReference type="InterPro" id="IPR006933">
    <property type="entry name" value="HAP1_N"/>
</dbReference>
<dbReference type="GO" id="GO:0005102">
    <property type="term" value="F:signaling receptor binding"/>
    <property type="evidence" value="ECO:0007669"/>
    <property type="project" value="TreeGrafter"/>
</dbReference>
<accession>A0A8C5A741</accession>
<dbReference type="PANTHER" id="PTHR15751:SF14">
    <property type="entry name" value="HUNTINGTIN-ASSOCIATED PROTEIN 1"/>
    <property type="match status" value="1"/>
</dbReference>
<comment type="subcellular location">
    <subcellularLocation>
        <location evidence="1">Mitochondrion</location>
    </subcellularLocation>
</comment>
<dbReference type="GO" id="GO:0006605">
    <property type="term" value="P:protein targeting"/>
    <property type="evidence" value="ECO:0007669"/>
    <property type="project" value="TreeGrafter"/>
</dbReference>
<evidence type="ECO:0000313" key="7">
    <source>
        <dbReference type="Proteomes" id="UP000694546"/>
    </source>
</evidence>
<organism evidence="6 7">
    <name type="scientific">Gadus morhua</name>
    <name type="common">Atlantic cod</name>
    <dbReference type="NCBI Taxonomy" id="8049"/>
    <lineage>
        <taxon>Eukaryota</taxon>
        <taxon>Metazoa</taxon>
        <taxon>Chordata</taxon>
        <taxon>Craniata</taxon>
        <taxon>Vertebrata</taxon>
        <taxon>Euteleostomi</taxon>
        <taxon>Actinopterygii</taxon>
        <taxon>Neopterygii</taxon>
        <taxon>Teleostei</taxon>
        <taxon>Neoteleostei</taxon>
        <taxon>Acanthomorphata</taxon>
        <taxon>Zeiogadaria</taxon>
        <taxon>Gadariae</taxon>
        <taxon>Gadiformes</taxon>
        <taxon>Gadoidei</taxon>
        <taxon>Gadidae</taxon>
        <taxon>Gadus</taxon>
    </lineage>
</organism>
<dbReference type="GO" id="GO:0017022">
    <property type="term" value="F:myosin binding"/>
    <property type="evidence" value="ECO:0007669"/>
    <property type="project" value="TreeGrafter"/>
</dbReference>
<sequence>MRSLTTTLPNHKTPLCKITHPLYLSLSPELYSNLPELEIVSLLSEGQPNYTLRADSVFGYDHDDWLHCPLLPPEVVLGLTHQQIDETFKYFLLCSDRVGQVTKTYHDIKAVTHLLEEKERDLELAARIGQSLLKQNQELTARNLQVEEQLEATKEEIAQLRHELSMRDDLLQFYAGNEEAERSETQSPIKRNESTASLSSFVHYDFLHQKLRGLEDENRKLRTEVGYS</sequence>
<feature type="domain" description="HAP1 N-terminal" evidence="5">
    <location>
        <begin position="44"/>
        <end position="228"/>
    </location>
</feature>
<proteinExistence type="predicted"/>
<protein>
    <submittedName>
        <fullName evidence="6">Si:dkey-28e7.3</fullName>
    </submittedName>
</protein>
<reference evidence="6" key="2">
    <citation type="submission" date="2025-09" db="UniProtKB">
        <authorList>
            <consortium name="Ensembl"/>
        </authorList>
    </citation>
    <scope>IDENTIFICATION</scope>
</reference>
<dbReference type="Proteomes" id="UP000694546">
    <property type="component" value="Chromosome 3"/>
</dbReference>
<dbReference type="AlphaFoldDB" id="A0A8C5A741"/>
<dbReference type="GeneTree" id="ENSGT00940000162183"/>
<evidence type="ECO:0000256" key="2">
    <source>
        <dbReference type="ARBA" id="ARBA00023054"/>
    </source>
</evidence>
<evidence type="ECO:0000256" key="1">
    <source>
        <dbReference type="ARBA" id="ARBA00004173"/>
    </source>
</evidence>
<dbReference type="GO" id="GO:0048311">
    <property type="term" value="P:mitochondrion distribution"/>
    <property type="evidence" value="ECO:0007669"/>
    <property type="project" value="TreeGrafter"/>
</dbReference>
<evidence type="ECO:0000313" key="6">
    <source>
        <dbReference type="Ensembl" id="ENSGMOP00000027651.1"/>
    </source>
</evidence>
<dbReference type="GO" id="GO:1904115">
    <property type="term" value="C:axon cytoplasm"/>
    <property type="evidence" value="ECO:0007669"/>
    <property type="project" value="GOC"/>
</dbReference>
<dbReference type="InterPro" id="IPR051946">
    <property type="entry name" value="Intracell_Traff-Reg"/>
</dbReference>
<evidence type="ECO:0000256" key="4">
    <source>
        <dbReference type="SAM" id="Coils"/>
    </source>
</evidence>
<keyword evidence="2 4" id="KW-0175">Coiled coil</keyword>
<reference evidence="6" key="1">
    <citation type="submission" date="2025-08" db="UniProtKB">
        <authorList>
            <consortium name="Ensembl"/>
        </authorList>
    </citation>
    <scope>IDENTIFICATION</scope>
</reference>
<evidence type="ECO:0000259" key="5">
    <source>
        <dbReference type="SMART" id="SM01424"/>
    </source>
</evidence>
<dbReference type="GO" id="GO:0047496">
    <property type="term" value="P:vesicle transport along microtubule"/>
    <property type="evidence" value="ECO:0007669"/>
    <property type="project" value="TreeGrafter"/>
</dbReference>
<keyword evidence="7" id="KW-1185">Reference proteome</keyword>
<dbReference type="GO" id="GO:0022008">
    <property type="term" value="P:neurogenesis"/>
    <property type="evidence" value="ECO:0007669"/>
    <property type="project" value="TreeGrafter"/>
</dbReference>
<keyword evidence="3" id="KW-0496">Mitochondrion</keyword>
<dbReference type="GO" id="GO:0031410">
    <property type="term" value="C:cytoplasmic vesicle"/>
    <property type="evidence" value="ECO:0007669"/>
    <property type="project" value="TreeGrafter"/>
</dbReference>
<dbReference type="PANTHER" id="PTHR15751">
    <property type="entry name" value="TRAFFICKING KINESIN-BINDING PROTEIN"/>
    <property type="match status" value="1"/>
</dbReference>
<dbReference type="Pfam" id="PF04849">
    <property type="entry name" value="HAP1_N"/>
    <property type="match status" value="1"/>
</dbReference>
<dbReference type="Ensembl" id="ENSGMOT00000027379.1">
    <property type="protein sequence ID" value="ENSGMOP00000027651.1"/>
    <property type="gene ID" value="ENSGMOG00000019513.2"/>
</dbReference>
<dbReference type="GO" id="GO:0005739">
    <property type="term" value="C:mitochondrion"/>
    <property type="evidence" value="ECO:0007669"/>
    <property type="project" value="UniProtKB-SubCell"/>
</dbReference>
<evidence type="ECO:0000256" key="3">
    <source>
        <dbReference type="ARBA" id="ARBA00023128"/>
    </source>
</evidence>
<name>A0A8C5A741_GADMO</name>
<dbReference type="GO" id="GO:0048011">
    <property type="term" value="P:neurotrophin TRK receptor signaling pathway"/>
    <property type="evidence" value="ECO:0007669"/>
    <property type="project" value="TreeGrafter"/>
</dbReference>
<dbReference type="SMART" id="SM01424">
    <property type="entry name" value="HAP1_N"/>
    <property type="match status" value="1"/>
</dbReference>
<dbReference type="GO" id="GO:0098957">
    <property type="term" value="P:anterograde axonal transport of mitochondrion"/>
    <property type="evidence" value="ECO:0007669"/>
    <property type="project" value="TreeGrafter"/>
</dbReference>
<dbReference type="GO" id="GO:0030425">
    <property type="term" value="C:dendrite"/>
    <property type="evidence" value="ECO:0007669"/>
    <property type="project" value="TreeGrafter"/>
</dbReference>